<reference evidence="3 4" key="1">
    <citation type="submission" date="2019-08" db="EMBL/GenBank/DDBJ databases">
        <title>Deep-cultivation of Planctomycetes and their phenomic and genomic characterization uncovers novel biology.</title>
        <authorList>
            <person name="Wiegand S."/>
            <person name="Jogler M."/>
            <person name="Boedeker C."/>
            <person name="Pinto D."/>
            <person name="Vollmers J."/>
            <person name="Rivas-Marin E."/>
            <person name="Kohn T."/>
            <person name="Peeters S.H."/>
            <person name="Heuer A."/>
            <person name="Rast P."/>
            <person name="Oberbeckmann S."/>
            <person name="Bunk B."/>
            <person name="Jeske O."/>
            <person name="Meyerdierks A."/>
            <person name="Storesund J.E."/>
            <person name="Kallscheuer N."/>
            <person name="Luecker S."/>
            <person name="Lage O.M."/>
            <person name="Pohl T."/>
            <person name="Merkel B.J."/>
            <person name="Hornburger P."/>
            <person name="Mueller R.-W."/>
            <person name="Bruemmer F."/>
            <person name="Labrenz M."/>
            <person name="Spormann A.M."/>
            <person name="Op den Camp H."/>
            <person name="Overmann J."/>
            <person name="Amann R."/>
            <person name="Jetten M.S.M."/>
            <person name="Mascher T."/>
            <person name="Medema M.H."/>
            <person name="Devos D.P."/>
            <person name="Kaster A.-K."/>
            <person name="Ovreas L."/>
            <person name="Rohde M."/>
            <person name="Galperin M.Y."/>
            <person name="Jogler C."/>
        </authorList>
    </citation>
    <scope>NUCLEOTIDE SEQUENCE [LARGE SCALE GENOMIC DNA]</scope>
    <source>
        <strain evidence="3 4">OJF2</strain>
        <plasmid evidence="4">pojf2_1</plasmid>
    </source>
</reference>
<proteinExistence type="predicted"/>
<geneLocation type="plasmid" evidence="4">
    <name>pojf2_1</name>
</geneLocation>
<dbReference type="Gene3D" id="3.40.30.10">
    <property type="entry name" value="Glutaredoxin"/>
    <property type="match status" value="1"/>
</dbReference>
<evidence type="ECO:0000259" key="2">
    <source>
        <dbReference type="SMART" id="SM01248"/>
    </source>
</evidence>
<keyword evidence="3" id="KW-0614">Plasmid</keyword>
<dbReference type="EMBL" id="CP042998">
    <property type="protein sequence ID" value="QEH39260.1"/>
    <property type="molecule type" value="Genomic_DNA"/>
</dbReference>
<feature type="region of interest" description="Disordered" evidence="1">
    <location>
        <begin position="87"/>
        <end position="107"/>
    </location>
</feature>
<evidence type="ECO:0000256" key="1">
    <source>
        <dbReference type="SAM" id="MobiDB-lite"/>
    </source>
</evidence>
<dbReference type="PANTHER" id="PTHR41709:SF2">
    <property type="entry name" value="CIRCADIAN CLOCK PROTEIN KAIB2"/>
    <property type="match status" value="1"/>
</dbReference>
<dbReference type="SUPFAM" id="SSF52833">
    <property type="entry name" value="Thioredoxin-like"/>
    <property type="match status" value="1"/>
</dbReference>
<keyword evidence="4" id="KW-1185">Reference proteome</keyword>
<dbReference type="AlphaFoldDB" id="A0A5B9WHK9"/>
<dbReference type="SMART" id="SM01248">
    <property type="entry name" value="KaiB"/>
    <property type="match status" value="1"/>
</dbReference>
<dbReference type="Pfam" id="PF07689">
    <property type="entry name" value="KaiB"/>
    <property type="match status" value="1"/>
</dbReference>
<name>A0A5B9WHK9_9BACT</name>
<evidence type="ECO:0000313" key="3">
    <source>
        <dbReference type="EMBL" id="QEH39260.1"/>
    </source>
</evidence>
<dbReference type="KEGG" id="agv:OJF2_78750"/>
<dbReference type="InterPro" id="IPR011649">
    <property type="entry name" value="KaiB_domain"/>
</dbReference>
<accession>A0A5B9WHK9</accession>
<dbReference type="InterPro" id="IPR036249">
    <property type="entry name" value="Thioredoxin-like_sf"/>
</dbReference>
<organism evidence="3 4">
    <name type="scientific">Aquisphaera giovannonii</name>
    <dbReference type="NCBI Taxonomy" id="406548"/>
    <lineage>
        <taxon>Bacteria</taxon>
        <taxon>Pseudomonadati</taxon>
        <taxon>Planctomycetota</taxon>
        <taxon>Planctomycetia</taxon>
        <taxon>Isosphaerales</taxon>
        <taxon>Isosphaeraceae</taxon>
        <taxon>Aquisphaera</taxon>
    </lineage>
</organism>
<feature type="domain" description="KaiB" evidence="2">
    <location>
        <begin position="7"/>
        <end position="88"/>
    </location>
</feature>
<dbReference type="Proteomes" id="UP000324233">
    <property type="component" value="Plasmid pOJF2_1"/>
</dbReference>
<dbReference type="InterPro" id="IPR039022">
    <property type="entry name" value="KaiB-like"/>
</dbReference>
<dbReference type="GO" id="GO:0048511">
    <property type="term" value="P:rhythmic process"/>
    <property type="evidence" value="ECO:0007669"/>
    <property type="project" value="InterPro"/>
</dbReference>
<gene>
    <name evidence="3" type="primary">kaiB</name>
    <name evidence="3" type="ORF">OJF2_78750</name>
</gene>
<sequence>MGEYTFTLYVAGDGELATRALANFDRLVRSRLPGRCTLTIVDVLRDPAAARRDRVVATPMLVRERPGPVIKILGDLSQDAKALNQLGLDGPAATPAGRAGSQGEDEV</sequence>
<protein>
    <submittedName>
        <fullName evidence="3">Circadian clock protein KaiB</fullName>
    </submittedName>
</protein>
<dbReference type="PANTHER" id="PTHR41709">
    <property type="entry name" value="KAIB-LIKE PROTEIN 1"/>
    <property type="match status" value="1"/>
</dbReference>
<evidence type="ECO:0000313" key="4">
    <source>
        <dbReference type="Proteomes" id="UP000324233"/>
    </source>
</evidence>